<comment type="caution">
    <text evidence="1">The sequence shown here is derived from an EMBL/GenBank/DDBJ whole genome shotgun (WGS) entry which is preliminary data.</text>
</comment>
<sequence length="279" mass="33559">MFYFFVKINQINKKTYFCNILEEIIMKKVFRSNFNYLENQFDDILNKFKKEGNLIGSEKRNIIKFFDLNGGTKVNVKSFKKPNFINALIYGYIRKSKARRSFEYATILQEKGIGTPQPFAYFENISLFGLRESYYFSEQQEVNCELRKVIFDINYPEREIIFKQLAQFFYKIHNFGIEFIDNTAGNTLVKKVKDEEYYFYLVDLNRMAFHDNLTIQKRASNLAKLTNDNIVNELISDEYSRLMKVQKNIFSKLLQSESDRFLNKFNRRKNLKKKLFFWK</sequence>
<protein>
    <submittedName>
        <fullName evidence="1">Kdo domain containing protein</fullName>
    </submittedName>
</protein>
<keyword evidence="2" id="KW-1185">Reference proteome</keyword>
<reference evidence="2" key="1">
    <citation type="submission" date="2019-01" db="EMBL/GenBank/DDBJ databases">
        <title>Cytophagaceae bacterium strain CAR-16.</title>
        <authorList>
            <person name="Chen W.-M."/>
        </authorList>
    </citation>
    <scope>NUCLEOTIDE SEQUENCE [LARGE SCALE GENOMIC DNA]</scope>
    <source>
        <strain evidence="2">ICH-30</strain>
    </source>
</reference>
<dbReference type="Proteomes" id="UP000289734">
    <property type="component" value="Unassembled WGS sequence"/>
</dbReference>
<dbReference type="EMBL" id="SBKQ01000008">
    <property type="protein sequence ID" value="RXR31846.1"/>
    <property type="molecule type" value="Genomic_DNA"/>
</dbReference>
<evidence type="ECO:0000313" key="1">
    <source>
        <dbReference type="EMBL" id="RXR31846.1"/>
    </source>
</evidence>
<name>A0A4V1N4E1_9FLAO</name>
<organism evidence="1 2">
    <name type="scientific">Flavobacterium piscinae</name>
    <dbReference type="NCBI Taxonomy" id="2506424"/>
    <lineage>
        <taxon>Bacteria</taxon>
        <taxon>Pseudomonadati</taxon>
        <taxon>Bacteroidota</taxon>
        <taxon>Flavobacteriia</taxon>
        <taxon>Flavobacteriales</taxon>
        <taxon>Flavobacteriaceae</taxon>
        <taxon>Flavobacterium</taxon>
    </lineage>
</organism>
<accession>A0A4V1N4E1</accession>
<dbReference type="InterPro" id="IPR011009">
    <property type="entry name" value="Kinase-like_dom_sf"/>
</dbReference>
<evidence type="ECO:0000313" key="2">
    <source>
        <dbReference type="Proteomes" id="UP000289734"/>
    </source>
</evidence>
<dbReference type="AlphaFoldDB" id="A0A4V1N4E1"/>
<dbReference type="Pfam" id="PF06293">
    <property type="entry name" value="Kdo"/>
    <property type="match status" value="1"/>
</dbReference>
<dbReference type="OrthoDB" id="9773772at2"/>
<dbReference type="SUPFAM" id="SSF56112">
    <property type="entry name" value="Protein kinase-like (PK-like)"/>
    <property type="match status" value="1"/>
</dbReference>
<proteinExistence type="predicted"/>
<gene>
    <name evidence="1" type="ORF">EQG68_09245</name>
</gene>